<protein>
    <submittedName>
        <fullName evidence="3">Uncharacterized protein</fullName>
    </submittedName>
</protein>
<accession>A0A1Y2HJK6</accession>
<dbReference type="EMBL" id="MCFL01000026">
    <property type="protein sequence ID" value="ORZ34756.1"/>
    <property type="molecule type" value="Genomic_DNA"/>
</dbReference>
<reference evidence="3 4" key="1">
    <citation type="submission" date="2016-07" db="EMBL/GenBank/DDBJ databases">
        <title>Pervasive Adenine N6-methylation of Active Genes in Fungi.</title>
        <authorList>
            <consortium name="DOE Joint Genome Institute"/>
            <person name="Mondo S.J."/>
            <person name="Dannebaum R.O."/>
            <person name="Kuo R.C."/>
            <person name="Labutti K."/>
            <person name="Haridas S."/>
            <person name="Kuo A."/>
            <person name="Salamov A."/>
            <person name="Ahrendt S.R."/>
            <person name="Lipzen A."/>
            <person name="Sullivan W."/>
            <person name="Andreopoulos W.B."/>
            <person name="Clum A."/>
            <person name="Lindquist E."/>
            <person name="Daum C."/>
            <person name="Ramamoorthy G.K."/>
            <person name="Gryganskyi A."/>
            <person name="Culley D."/>
            <person name="Magnuson J.K."/>
            <person name="James T.Y."/>
            <person name="O'Malley M.A."/>
            <person name="Stajich J.E."/>
            <person name="Spatafora J.W."/>
            <person name="Visel A."/>
            <person name="Grigoriev I.V."/>
        </authorList>
    </citation>
    <scope>NUCLEOTIDE SEQUENCE [LARGE SCALE GENOMIC DNA]</scope>
    <source>
        <strain evidence="3 4">PL171</strain>
    </source>
</reference>
<keyword evidence="4" id="KW-1185">Reference proteome</keyword>
<keyword evidence="2" id="KW-0812">Transmembrane</keyword>
<feature type="transmembrane region" description="Helical" evidence="2">
    <location>
        <begin position="23"/>
        <end position="46"/>
    </location>
</feature>
<feature type="transmembrane region" description="Helical" evidence="2">
    <location>
        <begin position="199"/>
        <end position="219"/>
    </location>
</feature>
<dbReference type="Proteomes" id="UP000193411">
    <property type="component" value="Unassembled WGS sequence"/>
</dbReference>
<keyword evidence="2" id="KW-1133">Transmembrane helix</keyword>
<proteinExistence type="predicted"/>
<evidence type="ECO:0000256" key="1">
    <source>
        <dbReference type="SAM" id="MobiDB-lite"/>
    </source>
</evidence>
<gene>
    <name evidence="3" type="ORF">BCR44DRAFT_80101</name>
</gene>
<comment type="caution">
    <text evidence="3">The sequence shown here is derived from an EMBL/GenBank/DDBJ whole genome shotgun (WGS) entry which is preliminary data.</text>
</comment>
<feature type="transmembrane region" description="Helical" evidence="2">
    <location>
        <begin position="239"/>
        <end position="259"/>
    </location>
</feature>
<dbReference type="AlphaFoldDB" id="A0A1Y2HJK6"/>
<feature type="compositionally biased region" description="Low complexity" evidence="1">
    <location>
        <begin position="110"/>
        <end position="125"/>
    </location>
</feature>
<feature type="region of interest" description="Disordered" evidence="1">
    <location>
        <begin position="104"/>
        <end position="159"/>
    </location>
</feature>
<keyword evidence="2" id="KW-0472">Membrane</keyword>
<evidence type="ECO:0000313" key="4">
    <source>
        <dbReference type="Proteomes" id="UP000193411"/>
    </source>
</evidence>
<evidence type="ECO:0000313" key="3">
    <source>
        <dbReference type="EMBL" id="ORZ34756.1"/>
    </source>
</evidence>
<name>A0A1Y2HJK6_9FUNG</name>
<feature type="transmembrane region" description="Helical" evidence="2">
    <location>
        <begin position="58"/>
        <end position="80"/>
    </location>
</feature>
<sequence>MAATTAAFDTVCPIIFPTALSKWMIFVIRFAQNLFSTGVAFTSLAYPTSLFSYSILSSLSVIITDAGLLDDVATMALNLVRDPRVRKRTVSTIQLIKRTVRSQSDLRPQSATGSTSSSGVSSVMSLDPQQDAVGVGSEKSLQDRSTDPESVAMPSSSLQSTVSLVPGRVPTVQTAVYPATTSHHLHVTPLLAAAQIERALFSLTARVASLACFLIPTVFYPTHPAMFPLSSSGMPPLLVYAAMLASTFAPWPLIIMPVLHWKAAFAKQLVNGRRPGKPAHQTEAELARMRREAMAEASQGFFRRVVVRRLSLGRLLEALPKGNANNFNLFRKRGTRRQGGEAGAAGVDGGMQQPEEEEERVCWLVLPLVSFMVLCKIGSEVA</sequence>
<organism evidence="3 4">
    <name type="scientific">Catenaria anguillulae PL171</name>
    <dbReference type="NCBI Taxonomy" id="765915"/>
    <lineage>
        <taxon>Eukaryota</taxon>
        <taxon>Fungi</taxon>
        <taxon>Fungi incertae sedis</taxon>
        <taxon>Blastocladiomycota</taxon>
        <taxon>Blastocladiomycetes</taxon>
        <taxon>Blastocladiales</taxon>
        <taxon>Catenariaceae</taxon>
        <taxon>Catenaria</taxon>
    </lineage>
</organism>
<evidence type="ECO:0000256" key="2">
    <source>
        <dbReference type="SAM" id="Phobius"/>
    </source>
</evidence>